<keyword evidence="4" id="KW-1185">Reference proteome</keyword>
<proteinExistence type="inferred from homology"/>
<dbReference type="STRING" id="1513793.SAMN06296036_104140"/>
<dbReference type="Pfam" id="PF00753">
    <property type="entry name" value="Lactamase_B"/>
    <property type="match status" value="1"/>
</dbReference>
<evidence type="ECO:0000259" key="2">
    <source>
        <dbReference type="SMART" id="SM00849"/>
    </source>
</evidence>
<evidence type="ECO:0000256" key="1">
    <source>
        <dbReference type="ARBA" id="ARBA00005250"/>
    </source>
</evidence>
<dbReference type="AlphaFoldDB" id="A0A1Y6BJM2"/>
<dbReference type="Proteomes" id="UP000192907">
    <property type="component" value="Unassembled WGS sequence"/>
</dbReference>
<dbReference type="Gene3D" id="3.60.15.10">
    <property type="entry name" value="Ribonuclease Z/Hydroxyacylglutathione hydrolase-like"/>
    <property type="match status" value="1"/>
</dbReference>
<dbReference type="InterPro" id="IPR036866">
    <property type="entry name" value="RibonucZ/Hydroxyglut_hydro"/>
</dbReference>
<protein>
    <submittedName>
        <fullName evidence="3">Glyoxylase, beta-lactamase superfamily II</fullName>
    </submittedName>
</protein>
<feature type="domain" description="Metallo-beta-lactamase" evidence="2">
    <location>
        <begin position="10"/>
        <end position="209"/>
    </location>
</feature>
<accession>A0A1Y6BJM2</accession>
<dbReference type="PANTHER" id="PTHR42951">
    <property type="entry name" value="METALLO-BETA-LACTAMASE DOMAIN-CONTAINING"/>
    <property type="match status" value="1"/>
</dbReference>
<gene>
    <name evidence="3" type="ORF">SAMN06296036_104140</name>
</gene>
<dbReference type="EMBL" id="FWZT01000004">
    <property type="protein sequence ID" value="SMF06584.1"/>
    <property type="molecule type" value="Genomic_DNA"/>
</dbReference>
<dbReference type="GO" id="GO:0017001">
    <property type="term" value="P:antibiotic catabolic process"/>
    <property type="evidence" value="ECO:0007669"/>
    <property type="project" value="UniProtKB-ARBA"/>
</dbReference>
<name>A0A1Y6BJM2_9BACT</name>
<reference evidence="4" key="1">
    <citation type="submission" date="2017-04" db="EMBL/GenBank/DDBJ databases">
        <authorList>
            <person name="Varghese N."/>
            <person name="Submissions S."/>
        </authorList>
    </citation>
    <scope>NUCLEOTIDE SEQUENCE [LARGE SCALE GENOMIC DNA]</scope>
    <source>
        <strain evidence="4">RKEM611</strain>
    </source>
</reference>
<dbReference type="SUPFAM" id="SSF56281">
    <property type="entry name" value="Metallo-hydrolase/oxidoreductase"/>
    <property type="match status" value="1"/>
</dbReference>
<evidence type="ECO:0000313" key="3">
    <source>
        <dbReference type="EMBL" id="SMF06584.1"/>
    </source>
</evidence>
<dbReference type="RefSeq" id="WP_159455202.1">
    <property type="nucleotide sequence ID" value="NZ_FWZT01000004.1"/>
</dbReference>
<dbReference type="InterPro" id="IPR050855">
    <property type="entry name" value="NDM-1-like"/>
</dbReference>
<dbReference type="PANTHER" id="PTHR42951:SF4">
    <property type="entry name" value="ACYL-COENZYME A THIOESTERASE MBLAC2"/>
    <property type="match status" value="1"/>
</dbReference>
<comment type="similarity">
    <text evidence="1">Belongs to the metallo-beta-lactamase superfamily. Class-B beta-lactamase family.</text>
</comment>
<dbReference type="InterPro" id="IPR001279">
    <property type="entry name" value="Metallo-B-lactamas"/>
</dbReference>
<sequence>MKIHELEGHIQTIYLVEYPDKLLLLDGGCRCDVAVVRSYIEKDLQRTMADLKLVVVTHMHPDHAGGARLYQKRYRIPVASAKLDSQWYAGVKGSVQHNVDTLLAYWVAHRKKKSFRWLWYSKNLHPDVVLEDQQTLPGFDDWQVWSTPGHTDRDLSLLHPESRLVYVADIMLKVKGKFITPVPIKFPDRYRKTVKRLSQLSYGEVLMAHGGRCAVRGEDFLKLGHNVEETPQEYEVLIDIMKSFIKKTLTSR</sequence>
<dbReference type="SMART" id="SM00849">
    <property type="entry name" value="Lactamase_B"/>
    <property type="match status" value="1"/>
</dbReference>
<evidence type="ECO:0000313" key="4">
    <source>
        <dbReference type="Proteomes" id="UP000192907"/>
    </source>
</evidence>
<organism evidence="3 4">
    <name type="scientific">Pseudobacteriovorax antillogorgiicola</name>
    <dbReference type="NCBI Taxonomy" id="1513793"/>
    <lineage>
        <taxon>Bacteria</taxon>
        <taxon>Pseudomonadati</taxon>
        <taxon>Bdellovibrionota</taxon>
        <taxon>Oligoflexia</taxon>
        <taxon>Oligoflexales</taxon>
        <taxon>Pseudobacteriovoracaceae</taxon>
        <taxon>Pseudobacteriovorax</taxon>
    </lineage>
</organism>